<dbReference type="Gramene" id="ERN18314">
    <property type="protein sequence ID" value="ERN18314"/>
    <property type="gene ID" value="AMTR_s00055p00183480"/>
</dbReference>
<dbReference type="Proteomes" id="UP000017836">
    <property type="component" value="Unassembled WGS sequence"/>
</dbReference>
<protein>
    <submittedName>
        <fullName evidence="1">Uncharacterized protein</fullName>
    </submittedName>
</protein>
<reference evidence="2" key="1">
    <citation type="journal article" date="2013" name="Science">
        <title>The Amborella genome and the evolution of flowering plants.</title>
        <authorList>
            <consortium name="Amborella Genome Project"/>
        </authorList>
    </citation>
    <scope>NUCLEOTIDE SEQUENCE [LARGE SCALE GENOMIC DNA]</scope>
</reference>
<evidence type="ECO:0000313" key="2">
    <source>
        <dbReference type="Proteomes" id="UP000017836"/>
    </source>
</evidence>
<accession>U5D772</accession>
<organism evidence="1 2">
    <name type="scientific">Amborella trichopoda</name>
    <dbReference type="NCBI Taxonomy" id="13333"/>
    <lineage>
        <taxon>Eukaryota</taxon>
        <taxon>Viridiplantae</taxon>
        <taxon>Streptophyta</taxon>
        <taxon>Embryophyta</taxon>
        <taxon>Tracheophyta</taxon>
        <taxon>Spermatophyta</taxon>
        <taxon>Magnoliopsida</taxon>
        <taxon>Amborellales</taxon>
        <taxon>Amborellaceae</taxon>
        <taxon>Amborella</taxon>
    </lineage>
</organism>
<keyword evidence="2" id="KW-1185">Reference proteome</keyword>
<sequence>MVGGRGVSLFKDWSYVFAKSKEANLPFGIGVVGLIQKLGYCLNVDWGGVASFLGGRAMELFYAMENNKF</sequence>
<name>U5D772_AMBTC</name>
<dbReference type="EMBL" id="KI392237">
    <property type="protein sequence ID" value="ERN18314.1"/>
    <property type="molecule type" value="Genomic_DNA"/>
</dbReference>
<dbReference type="HOGENOM" id="CLU_2779239_0_0_1"/>
<gene>
    <name evidence="1" type="ORF">AMTR_s00055p00183480</name>
</gene>
<dbReference type="AlphaFoldDB" id="U5D772"/>
<evidence type="ECO:0000313" key="1">
    <source>
        <dbReference type="EMBL" id="ERN18314.1"/>
    </source>
</evidence>
<proteinExistence type="predicted"/>